<keyword evidence="9" id="KW-0460">Magnesium</keyword>
<protein>
    <recommendedName>
        <fullName evidence="9">1-deoxy-D-xylulose 5-phosphate reductoisomerase</fullName>
        <shortName evidence="9">DXP reductoisomerase</shortName>
        <ecNumber evidence="9">1.1.1.267</ecNumber>
    </recommendedName>
    <alternativeName>
        <fullName evidence="9">1-deoxyxylulose-5-phosphate reductoisomerase</fullName>
    </alternativeName>
    <alternativeName>
        <fullName evidence="9">2-C-methyl-D-erythritol 4-phosphate synthase</fullName>
    </alternativeName>
</protein>
<dbReference type="Gene3D" id="3.40.50.720">
    <property type="entry name" value="NAD(P)-binding Rossmann-like Domain"/>
    <property type="match status" value="1"/>
</dbReference>
<evidence type="ECO:0000256" key="3">
    <source>
        <dbReference type="ARBA" id="ARBA00022723"/>
    </source>
</evidence>
<comment type="similarity">
    <text evidence="2 9">Belongs to the DXR family.</text>
</comment>
<feature type="domain" description="1-deoxy-D-xylulose 5-phosphate reductoisomerase N-terminal" evidence="10">
    <location>
        <begin position="5"/>
        <end position="129"/>
    </location>
</feature>
<evidence type="ECO:0000256" key="2">
    <source>
        <dbReference type="ARBA" id="ARBA00006825"/>
    </source>
</evidence>
<dbReference type="SUPFAM" id="SSF55347">
    <property type="entry name" value="Glyceraldehyde-3-phosphate dehydrogenase-like, C-terminal domain"/>
    <property type="match status" value="1"/>
</dbReference>
<dbReference type="InterPro" id="IPR036291">
    <property type="entry name" value="NAD(P)-bd_dom_sf"/>
</dbReference>
<accession>A0A926I6Y4</accession>
<dbReference type="InterPro" id="IPR013644">
    <property type="entry name" value="DXP_reductoisomerase_C"/>
</dbReference>
<dbReference type="InterPro" id="IPR036169">
    <property type="entry name" value="DXPR_C_sf"/>
</dbReference>
<feature type="binding site" evidence="9">
    <location>
        <position position="149"/>
    </location>
    <ligand>
        <name>Mn(2+)</name>
        <dbReference type="ChEBI" id="CHEBI:29035"/>
    </ligand>
</feature>
<dbReference type="Proteomes" id="UP000610760">
    <property type="component" value="Unassembled WGS sequence"/>
</dbReference>
<feature type="binding site" evidence="9">
    <location>
        <position position="147"/>
    </location>
    <ligand>
        <name>Mn(2+)</name>
        <dbReference type="ChEBI" id="CHEBI:29035"/>
    </ligand>
</feature>
<evidence type="ECO:0000313" key="14">
    <source>
        <dbReference type="Proteomes" id="UP000610760"/>
    </source>
</evidence>
<dbReference type="NCBIfam" id="TIGR00243">
    <property type="entry name" value="Dxr"/>
    <property type="match status" value="1"/>
</dbReference>
<feature type="binding site" evidence="9">
    <location>
        <position position="12"/>
    </location>
    <ligand>
        <name>NADPH</name>
        <dbReference type="ChEBI" id="CHEBI:57783"/>
    </ligand>
</feature>
<feature type="binding site" evidence="9">
    <location>
        <position position="14"/>
    </location>
    <ligand>
        <name>NADPH</name>
        <dbReference type="ChEBI" id="CHEBI:57783"/>
    </ligand>
</feature>
<comment type="caution">
    <text evidence="9">Lacks conserved residue(s) required for the propagation of feature annotation.</text>
</comment>
<dbReference type="GO" id="GO:0070402">
    <property type="term" value="F:NADPH binding"/>
    <property type="evidence" value="ECO:0007669"/>
    <property type="project" value="InterPro"/>
</dbReference>
<sequence>MLKRLSILGSTGSIGTQALEVCEAHGFSVMGLAAYSNEALLEEQTRRFRPQLVCIFDESRYHSLKARVADLPVRVVTGIGGLCEAASLAEADMVLNAVSGMIGLRPTLAAIDAHKEIALANKETLVTGGELVMRRAKVQNVPVLPVDSEHSAIFQCLNGYRHCKVNRILLTASGGPFFGKTRAELQYVTKKDALNHPNWSMGQKITIDSATMMNKGLELIEAYWLFDVPPEQIEVVIHRESIIHSAVEFEDCGVIAQLGMPDMKLPIQYAITYPERRPCPTKPLNLWEVGKLTFYEPDMETFSCLKTAKEAIRRGKLYPTLMNCANELAVQLFLDGKISFLQIAELNERVLELDGRGEVTVDNILNAEAAAREFVLSSI</sequence>
<feature type="binding site" evidence="9">
    <location>
        <position position="148"/>
    </location>
    <ligand>
        <name>1-deoxy-D-xylulose 5-phosphate</name>
        <dbReference type="ChEBI" id="CHEBI:57792"/>
    </ligand>
</feature>
<dbReference type="HAMAP" id="MF_00183">
    <property type="entry name" value="DXP_reductoisom"/>
    <property type="match status" value="1"/>
</dbReference>
<dbReference type="SUPFAM" id="SSF69055">
    <property type="entry name" value="1-deoxy-D-xylulose-5-phosphate reductoisomerase, C-terminal domain"/>
    <property type="match status" value="1"/>
</dbReference>
<dbReference type="EMBL" id="JACRSV010000001">
    <property type="protein sequence ID" value="MBC8559351.1"/>
    <property type="molecule type" value="Genomic_DNA"/>
</dbReference>
<evidence type="ECO:0000259" key="10">
    <source>
        <dbReference type="Pfam" id="PF02670"/>
    </source>
</evidence>
<comment type="pathway">
    <text evidence="1 9">Isoprenoid biosynthesis; isopentenyl diphosphate biosynthesis via DXP pathway; isopentenyl diphosphate from 1-deoxy-D-xylulose 5-phosphate: step 1/6.</text>
</comment>
<gene>
    <name evidence="9" type="primary">dxr</name>
    <name evidence="13" type="ORF">H8710_04620</name>
</gene>
<evidence type="ECO:0000256" key="8">
    <source>
        <dbReference type="ARBA" id="ARBA00048543"/>
    </source>
</evidence>
<evidence type="ECO:0000256" key="6">
    <source>
        <dbReference type="ARBA" id="ARBA00023211"/>
    </source>
</evidence>
<feature type="binding site" evidence="9">
    <location>
        <position position="13"/>
    </location>
    <ligand>
        <name>NADPH</name>
        <dbReference type="ChEBI" id="CHEBI:57783"/>
    </ligand>
</feature>
<reference evidence="13" key="1">
    <citation type="submission" date="2020-08" db="EMBL/GenBank/DDBJ databases">
        <title>Genome public.</title>
        <authorList>
            <person name="Liu C."/>
            <person name="Sun Q."/>
        </authorList>
    </citation>
    <scope>NUCLEOTIDE SEQUENCE</scope>
    <source>
        <strain evidence="13">NSJ-33</strain>
    </source>
</reference>
<dbReference type="InterPro" id="IPR026877">
    <property type="entry name" value="DXPR_C"/>
</dbReference>
<feature type="binding site" evidence="9">
    <location>
        <position position="215"/>
    </location>
    <ligand>
        <name>1-deoxy-D-xylulose 5-phosphate</name>
        <dbReference type="ChEBI" id="CHEBI:57792"/>
    </ligand>
</feature>
<dbReference type="Pfam" id="PF08436">
    <property type="entry name" value="DXP_redisom_C"/>
    <property type="match status" value="1"/>
</dbReference>
<dbReference type="Pfam" id="PF13288">
    <property type="entry name" value="DXPR_C"/>
    <property type="match status" value="1"/>
</dbReference>
<keyword evidence="6 9" id="KW-0464">Manganese</keyword>
<keyword evidence="4 9" id="KW-0521">NADP</keyword>
<dbReference type="GO" id="GO:0030145">
    <property type="term" value="F:manganese ion binding"/>
    <property type="evidence" value="ECO:0007669"/>
    <property type="project" value="TreeGrafter"/>
</dbReference>
<dbReference type="PANTHER" id="PTHR30525:SF0">
    <property type="entry name" value="1-DEOXY-D-XYLULOSE 5-PHOSPHATE REDUCTOISOMERASE, CHLOROPLASTIC"/>
    <property type="match status" value="1"/>
</dbReference>
<feature type="binding site" evidence="9">
    <location>
        <position position="37"/>
    </location>
    <ligand>
        <name>NADPH</name>
        <dbReference type="ChEBI" id="CHEBI:57783"/>
    </ligand>
</feature>
<comment type="caution">
    <text evidence="13">The sequence shown here is derived from an EMBL/GenBank/DDBJ whole genome shotgun (WGS) entry which is preliminary data.</text>
</comment>
<proteinExistence type="inferred from homology"/>
<keyword evidence="5 9" id="KW-0560">Oxidoreductase</keyword>
<feature type="binding site" evidence="9">
    <location>
        <position position="149"/>
    </location>
    <ligand>
        <name>1-deoxy-D-xylulose 5-phosphate</name>
        <dbReference type="ChEBI" id="CHEBI:57792"/>
    </ligand>
</feature>
<evidence type="ECO:0000256" key="9">
    <source>
        <dbReference type="HAMAP-Rule" id="MF_00183"/>
    </source>
</evidence>
<name>A0A926I6Y4_9FIRM</name>
<dbReference type="PIRSF" id="PIRSF006205">
    <property type="entry name" value="Dxp_reductismrs"/>
    <property type="match status" value="1"/>
</dbReference>
<keyword evidence="3 9" id="KW-0479">Metal-binding</keyword>
<dbReference type="GO" id="GO:0030604">
    <property type="term" value="F:1-deoxy-D-xylulose-5-phosphate reductoisomerase activity"/>
    <property type="evidence" value="ECO:0007669"/>
    <property type="project" value="UniProtKB-UniRule"/>
</dbReference>
<dbReference type="Pfam" id="PF02670">
    <property type="entry name" value="DXP_reductoisom"/>
    <property type="match status" value="1"/>
</dbReference>
<dbReference type="AlphaFoldDB" id="A0A926I6Y4"/>
<feature type="binding site" evidence="9">
    <location>
        <position position="122"/>
    </location>
    <ligand>
        <name>1-deoxy-D-xylulose 5-phosphate</name>
        <dbReference type="ChEBI" id="CHEBI:57792"/>
    </ligand>
</feature>
<feature type="domain" description="DXP reductoisomerase C-terminal" evidence="12">
    <location>
        <begin position="258"/>
        <end position="373"/>
    </location>
</feature>
<dbReference type="Gene3D" id="1.10.1740.10">
    <property type="match status" value="1"/>
</dbReference>
<keyword evidence="14" id="KW-1185">Reference proteome</keyword>
<feature type="binding site" evidence="9">
    <location>
        <position position="121"/>
    </location>
    <ligand>
        <name>NADPH</name>
        <dbReference type="ChEBI" id="CHEBI:57783"/>
    </ligand>
</feature>
<dbReference type="EC" id="1.1.1.267" evidence="9"/>
<feature type="binding site" evidence="9">
    <location>
        <position position="202"/>
    </location>
    <ligand>
        <name>NADPH</name>
        <dbReference type="ChEBI" id="CHEBI:57783"/>
    </ligand>
</feature>
<dbReference type="FunFam" id="3.40.50.720:FF:000045">
    <property type="entry name" value="1-deoxy-D-xylulose 5-phosphate reductoisomerase"/>
    <property type="match status" value="1"/>
</dbReference>
<dbReference type="GO" id="GO:0051484">
    <property type="term" value="P:isopentenyl diphosphate biosynthetic process, methylerythritol 4-phosphate pathway involved in terpenoid biosynthetic process"/>
    <property type="evidence" value="ECO:0007669"/>
    <property type="project" value="UniProtKB-ARBA"/>
</dbReference>
<dbReference type="NCBIfam" id="NF009114">
    <property type="entry name" value="PRK12464.1"/>
    <property type="match status" value="1"/>
</dbReference>
<feature type="binding site" evidence="9">
    <location>
        <position position="173"/>
    </location>
    <ligand>
        <name>1-deoxy-D-xylulose 5-phosphate</name>
        <dbReference type="ChEBI" id="CHEBI:57792"/>
    </ligand>
</feature>
<comment type="function">
    <text evidence="9">Catalyzes the NADPH-dependent rearrangement and reduction of 1-deoxy-D-xylulose-5-phosphate (DXP) to 2-C-methyl-D-erythritol 4-phosphate (MEP).</text>
</comment>
<dbReference type="InterPro" id="IPR013512">
    <property type="entry name" value="DXP_reductoisomerase_N"/>
</dbReference>
<dbReference type="PANTHER" id="PTHR30525">
    <property type="entry name" value="1-DEOXY-D-XYLULOSE 5-PHOSPHATE REDUCTOISOMERASE"/>
    <property type="match status" value="1"/>
</dbReference>
<evidence type="ECO:0000256" key="1">
    <source>
        <dbReference type="ARBA" id="ARBA00005094"/>
    </source>
</evidence>
<evidence type="ECO:0000259" key="12">
    <source>
        <dbReference type="Pfam" id="PF13288"/>
    </source>
</evidence>
<dbReference type="SUPFAM" id="SSF51735">
    <property type="entry name" value="NAD(P)-binding Rossmann-fold domains"/>
    <property type="match status" value="1"/>
</dbReference>
<feature type="binding site" evidence="9">
    <location>
        <position position="218"/>
    </location>
    <ligand>
        <name>Mn(2+)</name>
        <dbReference type="ChEBI" id="CHEBI:29035"/>
    </ligand>
</feature>
<evidence type="ECO:0000259" key="11">
    <source>
        <dbReference type="Pfam" id="PF08436"/>
    </source>
</evidence>
<feature type="binding site" evidence="9">
    <location>
        <position position="218"/>
    </location>
    <ligand>
        <name>1-deoxy-D-xylulose 5-phosphate</name>
        <dbReference type="ChEBI" id="CHEBI:57792"/>
    </ligand>
</feature>
<feature type="binding site" evidence="9">
    <location>
        <position position="11"/>
    </location>
    <ligand>
        <name>NADPH</name>
        <dbReference type="ChEBI" id="CHEBI:57783"/>
    </ligand>
</feature>
<evidence type="ECO:0000256" key="4">
    <source>
        <dbReference type="ARBA" id="ARBA00022857"/>
    </source>
</evidence>
<feature type="binding site" evidence="9">
    <location>
        <position position="123"/>
    </location>
    <ligand>
        <name>NADPH</name>
        <dbReference type="ChEBI" id="CHEBI:57783"/>
    </ligand>
</feature>
<keyword evidence="7 9" id="KW-0414">Isoprene biosynthesis</keyword>
<organism evidence="13 14">
    <name type="scientific">Fumia xinanensis</name>
    <dbReference type="NCBI Taxonomy" id="2763659"/>
    <lineage>
        <taxon>Bacteria</taxon>
        <taxon>Bacillati</taxon>
        <taxon>Bacillota</taxon>
        <taxon>Clostridia</taxon>
        <taxon>Eubacteriales</taxon>
        <taxon>Oscillospiraceae</taxon>
        <taxon>Fumia</taxon>
    </lineage>
</organism>
<feature type="domain" description="1-deoxy-D-xylulose 5-phosphate reductoisomerase C-terminal" evidence="11">
    <location>
        <begin position="143"/>
        <end position="226"/>
    </location>
</feature>
<feature type="binding site" evidence="9">
    <location>
        <position position="214"/>
    </location>
    <ligand>
        <name>1-deoxy-D-xylulose 5-phosphate</name>
        <dbReference type="ChEBI" id="CHEBI:57792"/>
    </ligand>
</feature>
<feature type="binding site" evidence="9">
    <location>
        <position position="196"/>
    </location>
    <ligand>
        <name>1-deoxy-D-xylulose 5-phosphate</name>
        <dbReference type="ChEBI" id="CHEBI:57792"/>
    </ligand>
</feature>
<comment type="cofactor">
    <cofactor evidence="9">
        <name>Mg(2+)</name>
        <dbReference type="ChEBI" id="CHEBI:18420"/>
    </cofactor>
    <cofactor evidence="9">
        <name>Mn(2+)</name>
        <dbReference type="ChEBI" id="CHEBI:29035"/>
    </cofactor>
</comment>
<evidence type="ECO:0000256" key="5">
    <source>
        <dbReference type="ARBA" id="ARBA00023002"/>
    </source>
</evidence>
<evidence type="ECO:0000256" key="7">
    <source>
        <dbReference type="ARBA" id="ARBA00023229"/>
    </source>
</evidence>
<feature type="binding site" evidence="9">
    <location>
        <position position="209"/>
    </location>
    <ligand>
        <name>1-deoxy-D-xylulose 5-phosphate</name>
        <dbReference type="ChEBI" id="CHEBI:57792"/>
    </ligand>
</feature>
<evidence type="ECO:0000313" key="13">
    <source>
        <dbReference type="EMBL" id="MBC8559351.1"/>
    </source>
</evidence>
<comment type="catalytic activity">
    <reaction evidence="8">
        <text>2-C-methyl-D-erythritol 4-phosphate + NADP(+) = 1-deoxy-D-xylulose 5-phosphate + NADPH + H(+)</text>
        <dbReference type="Rhea" id="RHEA:13717"/>
        <dbReference type="ChEBI" id="CHEBI:15378"/>
        <dbReference type="ChEBI" id="CHEBI:57783"/>
        <dbReference type="ChEBI" id="CHEBI:57792"/>
        <dbReference type="ChEBI" id="CHEBI:58262"/>
        <dbReference type="ChEBI" id="CHEBI:58349"/>
        <dbReference type="EC" id="1.1.1.267"/>
    </reaction>
    <physiologicalReaction direction="right-to-left" evidence="8">
        <dbReference type="Rhea" id="RHEA:13719"/>
    </physiologicalReaction>
</comment>
<dbReference type="InterPro" id="IPR003821">
    <property type="entry name" value="DXP_reductoisomerase"/>
</dbReference>